<evidence type="ECO:0000313" key="2">
    <source>
        <dbReference type="Proteomes" id="UP001154322"/>
    </source>
</evidence>
<accession>A0ABM9GEP8</accession>
<dbReference type="EMBL" id="CALYLO010000019">
    <property type="protein sequence ID" value="CAH8249788.1"/>
    <property type="molecule type" value="Genomic_DNA"/>
</dbReference>
<keyword evidence="2" id="KW-1185">Reference proteome</keyword>
<gene>
    <name evidence="1" type="ORF">WJ0W_006972</name>
</gene>
<protein>
    <submittedName>
        <fullName evidence="1">Uncharacterized protein</fullName>
    </submittedName>
</protein>
<dbReference type="Proteomes" id="UP001154322">
    <property type="component" value="Unassembled WGS sequence"/>
</dbReference>
<organism evidence="1 2">
    <name type="scientific">Paenibacillus melissococcoides</name>
    <dbReference type="NCBI Taxonomy" id="2912268"/>
    <lineage>
        <taxon>Bacteria</taxon>
        <taxon>Bacillati</taxon>
        <taxon>Bacillota</taxon>
        <taxon>Bacilli</taxon>
        <taxon>Bacillales</taxon>
        <taxon>Paenibacillaceae</taxon>
        <taxon>Paenibacillus</taxon>
    </lineage>
</organism>
<evidence type="ECO:0000313" key="1">
    <source>
        <dbReference type="EMBL" id="CAH8249788.1"/>
    </source>
</evidence>
<comment type="caution">
    <text evidence="1">The sequence shown here is derived from an EMBL/GenBank/DDBJ whole genome shotgun (WGS) entry which is preliminary data.</text>
</comment>
<name>A0ABM9GEP8_9BACL</name>
<reference evidence="1" key="1">
    <citation type="submission" date="2022-06" db="EMBL/GenBank/DDBJ databases">
        <authorList>
            <person name="Dietemann V."/>
            <person name="Ory F."/>
            <person name="Dainat B."/>
            <person name="Oberhansli S."/>
        </authorList>
    </citation>
    <scope>NUCLEOTIDE SEQUENCE</scope>
    <source>
        <strain evidence="1">Ena-SAMPLE-TAB-26-04-2022-14:26:32:270-5432</strain>
    </source>
</reference>
<sequence length="57" mass="6356">MHAQITELKKASLRIRSIVGAVKEIADQTGLLAPKCLHRGRKGGGRRAPDLPLWRRK</sequence>
<dbReference type="SUPFAM" id="SSF58104">
    <property type="entry name" value="Methyl-accepting chemotaxis protein (MCP) signaling domain"/>
    <property type="match status" value="1"/>
</dbReference>
<proteinExistence type="predicted"/>